<evidence type="ECO:0000313" key="11">
    <source>
        <dbReference type="Proteomes" id="UP000199691"/>
    </source>
</evidence>
<gene>
    <name evidence="7" type="primary">purA</name>
    <name evidence="10" type="ORF">SAMN05421507_101694</name>
</gene>
<evidence type="ECO:0000313" key="10">
    <source>
        <dbReference type="EMBL" id="SDN91371.1"/>
    </source>
</evidence>
<keyword evidence="4 7" id="KW-0658">Purine biosynthesis</keyword>
<comment type="catalytic activity">
    <reaction evidence="7 8">
        <text>IMP + L-aspartate + GTP = N(6)-(1,2-dicarboxyethyl)-AMP + GDP + phosphate + 2 H(+)</text>
        <dbReference type="Rhea" id="RHEA:15753"/>
        <dbReference type="ChEBI" id="CHEBI:15378"/>
        <dbReference type="ChEBI" id="CHEBI:29991"/>
        <dbReference type="ChEBI" id="CHEBI:37565"/>
        <dbReference type="ChEBI" id="CHEBI:43474"/>
        <dbReference type="ChEBI" id="CHEBI:57567"/>
        <dbReference type="ChEBI" id="CHEBI:58053"/>
        <dbReference type="ChEBI" id="CHEBI:58189"/>
        <dbReference type="EC" id="6.3.4.4"/>
    </reaction>
</comment>
<feature type="active site" description="Proton donor" evidence="7">
    <location>
        <position position="46"/>
    </location>
</feature>
<proteinExistence type="inferred from homology"/>
<dbReference type="SUPFAM" id="SSF52540">
    <property type="entry name" value="P-loop containing nucleoside triphosphate hydrolases"/>
    <property type="match status" value="1"/>
</dbReference>
<dbReference type="InterPro" id="IPR042109">
    <property type="entry name" value="Adenylosuccinate_synth_dom1"/>
</dbReference>
<feature type="binding site" evidence="7">
    <location>
        <begin position="343"/>
        <end position="345"/>
    </location>
    <ligand>
        <name>GTP</name>
        <dbReference type="ChEBI" id="CHEBI:37565"/>
    </ligand>
</feature>
<name>A0A1H0F9V7_9PSEU</name>
<keyword evidence="2 7" id="KW-0479">Metal-binding</keyword>
<dbReference type="EMBL" id="FNIX01000001">
    <property type="protein sequence ID" value="SDN91371.1"/>
    <property type="molecule type" value="Genomic_DNA"/>
</dbReference>
<feature type="region of interest" description="Disordered" evidence="9">
    <location>
        <begin position="392"/>
        <end position="443"/>
    </location>
</feature>
<dbReference type="Pfam" id="PF00709">
    <property type="entry name" value="Adenylsucc_synt"/>
    <property type="match status" value="1"/>
</dbReference>
<dbReference type="STRING" id="641025.SAMN05421507_101694"/>
<dbReference type="GO" id="GO:0046040">
    <property type="term" value="P:IMP metabolic process"/>
    <property type="evidence" value="ECO:0007669"/>
    <property type="project" value="TreeGrafter"/>
</dbReference>
<dbReference type="RefSeq" id="WP_245733051.1">
    <property type="nucleotide sequence ID" value="NZ_FNIX01000001.1"/>
</dbReference>
<feature type="compositionally biased region" description="Basic and acidic residues" evidence="9">
    <location>
        <begin position="392"/>
        <end position="409"/>
    </location>
</feature>
<feature type="active site" description="Proton acceptor" evidence="7">
    <location>
        <position position="16"/>
    </location>
</feature>
<dbReference type="GO" id="GO:0004019">
    <property type="term" value="F:adenylosuccinate synthase activity"/>
    <property type="evidence" value="ECO:0007669"/>
    <property type="project" value="UniProtKB-UniRule"/>
</dbReference>
<comment type="subcellular location">
    <subcellularLocation>
        <location evidence="7">Cytoplasm</location>
    </subcellularLocation>
</comment>
<keyword evidence="1 7" id="KW-0436">Ligase</keyword>
<dbReference type="GO" id="GO:0000287">
    <property type="term" value="F:magnesium ion binding"/>
    <property type="evidence" value="ECO:0007669"/>
    <property type="project" value="UniProtKB-UniRule"/>
</dbReference>
<feature type="binding site" evidence="7">
    <location>
        <begin position="15"/>
        <end position="21"/>
    </location>
    <ligand>
        <name>GTP</name>
        <dbReference type="ChEBI" id="CHEBI:37565"/>
    </ligand>
</feature>
<protein>
    <recommendedName>
        <fullName evidence="7 8">Adenylosuccinate synthetase</fullName>
        <shortName evidence="7">AMPSase</shortName>
        <shortName evidence="7">AdSS</shortName>
        <ecNumber evidence="7 8">6.3.4.4</ecNumber>
    </recommendedName>
    <alternativeName>
        <fullName evidence="7">IMP--aspartate ligase</fullName>
    </alternativeName>
</protein>
<keyword evidence="6 7" id="KW-0342">GTP-binding</keyword>
<dbReference type="PANTHER" id="PTHR11846:SF0">
    <property type="entry name" value="ADENYLOSUCCINATE SYNTHETASE"/>
    <property type="match status" value="1"/>
</dbReference>
<evidence type="ECO:0000256" key="1">
    <source>
        <dbReference type="ARBA" id="ARBA00022598"/>
    </source>
</evidence>
<dbReference type="Gene3D" id="3.90.170.10">
    <property type="entry name" value="Adenylosuccinate Synthetase, subunit A, domain 3"/>
    <property type="match status" value="1"/>
</dbReference>
<dbReference type="Proteomes" id="UP000199691">
    <property type="component" value="Unassembled WGS sequence"/>
</dbReference>
<evidence type="ECO:0000256" key="3">
    <source>
        <dbReference type="ARBA" id="ARBA00022741"/>
    </source>
</evidence>
<evidence type="ECO:0000256" key="7">
    <source>
        <dbReference type="HAMAP-Rule" id="MF_00011"/>
    </source>
</evidence>
<evidence type="ECO:0000256" key="4">
    <source>
        <dbReference type="ARBA" id="ARBA00022755"/>
    </source>
</evidence>
<accession>A0A1H0F9V7</accession>
<feature type="binding site" evidence="7">
    <location>
        <begin position="411"/>
        <end position="413"/>
    </location>
    <ligand>
        <name>GTP</name>
        <dbReference type="ChEBI" id="CHEBI:37565"/>
    </ligand>
</feature>
<feature type="binding site" evidence="7">
    <location>
        <position position="16"/>
    </location>
    <ligand>
        <name>Mg(2+)</name>
        <dbReference type="ChEBI" id="CHEBI:18420"/>
    </ligand>
</feature>
<feature type="compositionally biased region" description="Low complexity" evidence="9">
    <location>
        <begin position="410"/>
        <end position="427"/>
    </location>
</feature>
<evidence type="ECO:0000256" key="9">
    <source>
        <dbReference type="SAM" id="MobiDB-lite"/>
    </source>
</evidence>
<keyword evidence="5 7" id="KW-0460">Magnesium</keyword>
<evidence type="ECO:0000256" key="6">
    <source>
        <dbReference type="ARBA" id="ARBA00023134"/>
    </source>
</evidence>
<keyword evidence="7" id="KW-0963">Cytoplasm</keyword>
<dbReference type="SMART" id="SM00788">
    <property type="entry name" value="Adenylsucc_synt"/>
    <property type="match status" value="1"/>
</dbReference>
<evidence type="ECO:0000256" key="2">
    <source>
        <dbReference type="ARBA" id="ARBA00022723"/>
    </source>
</evidence>
<comment type="cofactor">
    <cofactor evidence="7">
        <name>Mg(2+)</name>
        <dbReference type="ChEBI" id="CHEBI:18420"/>
    </cofactor>
    <text evidence="7">Binds 1 Mg(2+) ion per subunit.</text>
</comment>
<dbReference type="InterPro" id="IPR001114">
    <property type="entry name" value="Adenylosuccinate_synthetase"/>
</dbReference>
<feature type="binding site" description="in other chain" evidence="7">
    <location>
        <position position="255"/>
    </location>
    <ligand>
        <name>IMP</name>
        <dbReference type="ChEBI" id="CHEBI:58053"/>
        <note>ligand shared between dimeric partners</note>
    </ligand>
</feature>
<dbReference type="GO" id="GO:0044208">
    <property type="term" value="P:'de novo' AMP biosynthetic process"/>
    <property type="evidence" value="ECO:0007669"/>
    <property type="project" value="UniProtKB-UniRule"/>
</dbReference>
<dbReference type="GO" id="GO:0005525">
    <property type="term" value="F:GTP binding"/>
    <property type="evidence" value="ECO:0007669"/>
    <property type="project" value="UniProtKB-UniRule"/>
</dbReference>
<evidence type="ECO:0000256" key="8">
    <source>
        <dbReference type="RuleBase" id="RU000520"/>
    </source>
</evidence>
<dbReference type="PROSITE" id="PS01266">
    <property type="entry name" value="ADENYLOSUCCIN_SYN_1"/>
    <property type="match status" value="1"/>
</dbReference>
<dbReference type="AlphaFoldDB" id="A0A1H0F9V7"/>
<feature type="binding site" description="in other chain" evidence="7">
    <location>
        <begin position="16"/>
        <end position="19"/>
    </location>
    <ligand>
        <name>IMP</name>
        <dbReference type="ChEBI" id="CHEBI:58053"/>
        <note>ligand shared between dimeric partners</note>
    </ligand>
</feature>
<organism evidence="10 11">
    <name type="scientific">Lentzea jiangxiensis</name>
    <dbReference type="NCBI Taxonomy" id="641025"/>
    <lineage>
        <taxon>Bacteria</taxon>
        <taxon>Bacillati</taxon>
        <taxon>Actinomycetota</taxon>
        <taxon>Actinomycetes</taxon>
        <taxon>Pseudonocardiales</taxon>
        <taxon>Pseudonocardiaceae</taxon>
        <taxon>Lentzea</taxon>
    </lineage>
</organism>
<dbReference type="InterPro" id="IPR018220">
    <property type="entry name" value="Adenylosuccin_syn_GTP-bd"/>
</dbReference>
<dbReference type="UniPathway" id="UPA00075">
    <property type="reaction ID" value="UER00335"/>
</dbReference>
<dbReference type="Gene3D" id="3.40.440.10">
    <property type="entry name" value="Adenylosuccinate Synthetase, subunit A, domain 1"/>
    <property type="match status" value="1"/>
</dbReference>
<comment type="subunit">
    <text evidence="7">Homodimer.</text>
</comment>
<evidence type="ECO:0000256" key="5">
    <source>
        <dbReference type="ARBA" id="ARBA00022842"/>
    </source>
</evidence>
<comment type="similarity">
    <text evidence="7 8">Belongs to the adenylosuccinate synthetase family.</text>
</comment>
<comment type="caution">
    <text evidence="7">Lacks conserved residue(s) required for the propagation of feature annotation.</text>
</comment>
<comment type="pathway">
    <text evidence="7 8">Purine metabolism; AMP biosynthesis via de novo pathway; AMP from IMP: step 1/2.</text>
</comment>
<dbReference type="InterPro" id="IPR042111">
    <property type="entry name" value="Adenylosuccinate_synth_dom3"/>
</dbReference>
<dbReference type="PANTHER" id="PTHR11846">
    <property type="entry name" value="ADENYLOSUCCINATE SYNTHETASE"/>
    <property type="match status" value="1"/>
</dbReference>
<dbReference type="InterPro" id="IPR042110">
    <property type="entry name" value="Adenylosuccinate_synth_dom2"/>
</dbReference>
<keyword evidence="3 7" id="KW-0547">Nucleotide-binding</keyword>
<dbReference type="GO" id="GO:0005737">
    <property type="term" value="C:cytoplasm"/>
    <property type="evidence" value="ECO:0007669"/>
    <property type="project" value="UniProtKB-SubCell"/>
</dbReference>
<dbReference type="HAMAP" id="MF_00011">
    <property type="entry name" value="Adenylosucc_synth"/>
    <property type="match status" value="1"/>
</dbReference>
<dbReference type="EC" id="6.3.4.4" evidence="7 8"/>
<reference evidence="11" key="1">
    <citation type="submission" date="2016-10" db="EMBL/GenBank/DDBJ databases">
        <authorList>
            <person name="Varghese N."/>
            <person name="Submissions S."/>
        </authorList>
    </citation>
    <scope>NUCLEOTIDE SEQUENCE [LARGE SCALE GENOMIC DNA]</scope>
    <source>
        <strain evidence="11">CGMCC 4.6609</strain>
    </source>
</reference>
<sequence length="443" mass="46978">MRHDEHVIVVGLGFGDEGKGAVVDALCANGPVSAVVRFNGGAQAAHNVVADGRHHTFSQFGSGTLAGVPTWLSRHVLVEPIALATESRELEAIGVADPLSLVSIDAGALLTTPFHVAANRAREIARGADRHGSCGKGIGETVWYGLLGDRGAVRGEVVEEQRVLGDPGPAPRVGDCLDPRALRRKLDLLARFYEPLTGDVGRVDELVELYTSFADAVRITTGDEAGRLAEGGRLVFEGAQGVLLDETYGFHPHTTWSTVTPRNARELLDGRPARVIGVTRTYQTRHGAGPLPTEDPAVLERFPEAHNGTGEFQGAWRAGHLDADLLRYSVRCCGGIDGLAVTHLDARGLEVASGPVLEEMPDPLAYLRELLGVEVLVTGAGPSREDYAVRENPRHDRVDFGVGGRDRAPVRPGVARGAPGGRTARPGAVRRRAGSPRCPAGQG</sequence>
<dbReference type="InterPro" id="IPR027417">
    <property type="entry name" value="P-loop_NTPase"/>
</dbReference>
<dbReference type="Gene3D" id="1.10.300.10">
    <property type="entry name" value="Adenylosuccinate Synthetase, subunit A, domain 2"/>
    <property type="match status" value="1"/>
</dbReference>
<feature type="binding site" description="in other chain" evidence="7">
    <location>
        <position position="240"/>
    </location>
    <ligand>
        <name>IMP</name>
        <dbReference type="ChEBI" id="CHEBI:58053"/>
        <note>ligand shared between dimeric partners</note>
    </ligand>
</feature>
<comment type="function">
    <text evidence="7">Plays an important role in the de novo pathway of purine nucleotide biosynthesis. Catalyzes the first committed step in the biosynthesis of AMP from IMP.</text>
</comment>
<keyword evidence="11" id="KW-1185">Reference proteome</keyword>